<dbReference type="EMBL" id="GECU01018906">
    <property type="protein sequence ID" value="JAS88800.1"/>
    <property type="molecule type" value="Transcribed_RNA"/>
</dbReference>
<organism evidence="1">
    <name type="scientific">Homalodisca liturata</name>
    <dbReference type="NCBI Taxonomy" id="320908"/>
    <lineage>
        <taxon>Eukaryota</taxon>
        <taxon>Metazoa</taxon>
        <taxon>Ecdysozoa</taxon>
        <taxon>Arthropoda</taxon>
        <taxon>Hexapoda</taxon>
        <taxon>Insecta</taxon>
        <taxon>Pterygota</taxon>
        <taxon>Neoptera</taxon>
        <taxon>Paraneoptera</taxon>
        <taxon>Hemiptera</taxon>
        <taxon>Auchenorrhyncha</taxon>
        <taxon>Membracoidea</taxon>
        <taxon>Cicadellidae</taxon>
        <taxon>Cicadellinae</taxon>
        <taxon>Proconiini</taxon>
        <taxon>Homalodisca</taxon>
    </lineage>
</organism>
<protein>
    <submittedName>
        <fullName evidence="1">Uncharacterized protein</fullName>
    </submittedName>
</protein>
<reference evidence="1" key="1">
    <citation type="submission" date="2015-11" db="EMBL/GenBank/DDBJ databases">
        <title>De novo transcriptome assembly of four potential Pierce s Disease insect vectors from Arizona vineyards.</title>
        <authorList>
            <person name="Tassone E.E."/>
        </authorList>
    </citation>
    <scope>NUCLEOTIDE SEQUENCE</scope>
</reference>
<dbReference type="AlphaFoldDB" id="A0A1B6IPH6"/>
<name>A0A1B6IPH6_9HEMI</name>
<evidence type="ECO:0000313" key="1">
    <source>
        <dbReference type="EMBL" id="JAS88800.1"/>
    </source>
</evidence>
<accession>A0A1B6IPH6</accession>
<feature type="non-terminal residue" evidence="1">
    <location>
        <position position="197"/>
    </location>
</feature>
<sequence length="197" mass="22147">ALVNESVLCERKKQDKVVVPEKPKTSRKKHSENEFNVYAEIGRGLATLAKDLRDIITNFMRQLSEPAKKVKDEVGSLKSSLKGKQDGPDNLIRGLAQMVKDVRSVVFRVLHSLTASADGMEKTFTKHLEKSVPTDQHLKDVSEHVGYEDISSDDERSDSYSFFYEDTTPSVSNKTKTGVDKFLVNHEEVMAERQSSS</sequence>
<feature type="non-terminal residue" evidence="1">
    <location>
        <position position="1"/>
    </location>
</feature>
<proteinExistence type="predicted"/>
<gene>
    <name evidence="1" type="ORF">g.8868</name>
</gene>